<protein>
    <submittedName>
        <fullName evidence="1">Uncharacterized protein</fullName>
    </submittedName>
</protein>
<dbReference type="Proteomes" id="UP001079430">
    <property type="component" value="Unassembled WGS sequence"/>
</dbReference>
<keyword evidence="2" id="KW-1185">Reference proteome</keyword>
<evidence type="ECO:0000313" key="1">
    <source>
        <dbReference type="EMBL" id="MCZ4094665.1"/>
    </source>
</evidence>
<organism evidence="1 2">
    <name type="scientific">Sinorhizobium psoraleae</name>
    <dbReference type="NCBI Taxonomy" id="520838"/>
    <lineage>
        <taxon>Bacteria</taxon>
        <taxon>Pseudomonadati</taxon>
        <taxon>Pseudomonadota</taxon>
        <taxon>Alphaproteobacteria</taxon>
        <taxon>Hyphomicrobiales</taxon>
        <taxon>Rhizobiaceae</taxon>
        <taxon>Sinorhizobium/Ensifer group</taxon>
        <taxon>Sinorhizobium</taxon>
    </lineage>
</organism>
<dbReference type="EMBL" id="JAPVOI010000006">
    <property type="protein sequence ID" value="MCZ4094665.1"/>
    <property type="molecule type" value="Genomic_DNA"/>
</dbReference>
<name>A0ABT4KSD2_9HYPH</name>
<comment type="caution">
    <text evidence="1">The sequence shown here is derived from an EMBL/GenBank/DDBJ whole genome shotgun (WGS) entry which is preliminary data.</text>
</comment>
<accession>A0ABT4KSD2</accession>
<dbReference type="RefSeq" id="WP_269286832.1">
    <property type="nucleotide sequence ID" value="NZ_JAPVOI010000006.1"/>
</dbReference>
<sequence length="72" mass="8315">MAALSEAEIEALRRVFEAVCAEYGISRQGQLIQRLAQFLMREFRRGPLDEDELLTAAHEFYREQERELGGAE</sequence>
<proteinExistence type="predicted"/>
<gene>
    <name evidence="1" type="ORF">O3W52_33795</name>
</gene>
<reference evidence="1" key="1">
    <citation type="submission" date="2022-10" db="EMBL/GenBank/DDBJ databases">
        <title>Whole genome sequencing of three plant growth promoting bacteria isolated from Vachellia tortilis subsp. raddiana in Morocco.</title>
        <authorList>
            <person name="Hnini M."/>
            <person name="Zouagui R."/>
            <person name="Zouagui H."/>
            <person name="Chemao Elfihri M.-W."/>
            <person name="Ibrahimi A."/>
            <person name="Sbabou L."/>
            <person name="Aurag J."/>
        </authorList>
    </citation>
    <scope>NUCLEOTIDE SEQUENCE</scope>
    <source>
        <strain evidence="1">LMR678</strain>
    </source>
</reference>
<evidence type="ECO:0000313" key="2">
    <source>
        <dbReference type="Proteomes" id="UP001079430"/>
    </source>
</evidence>